<dbReference type="InterPro" id="IPR045629">
    <property type="entry name" value="DUF6232"/>
</dbReference>
<feature type="transmembrane region" description="Helical" evidence="1">
    <location>
        <begin position="60"/>
        <end position="81"/>
    </location>
</feature>
<sequence>MPPPFVPPDELMGSLSRGRLVLRVSGRMLWLGSKAVPLHNIASVDAFKVKPDWGTALLRVLKWLFFGAVLIVATGLVDRLVTGTEVSIGGGGFRLLLTVVVVVAATALAGAFRAARPVLAVETAGGSLLAVTLPSIDELRQIAGRIVYAINYPDAEFTVVVKQFHTTNNHGPVAILNGGQGNTGIKL</sequence>
<dbReference type="Pfam" id="PF19744">
    <property type="entry name" value="DUF6232"/>
    <property type="match status" value="1"/>
</dbReference>
<protein>
    <submittedName>
        <fullName evidence="2">DUF6232 family protein</fullName>
    </submittedName>
</protein>
<keyword evidence="1" id="KW-0472">Membrane</keyword>
<evidence type="ECO:0000313" key="3">
    <source>
        <dbReference type="Proteomes" id="UP001610631"/>
    </source>
</evidence>
<evidence type="ECO:0000313" key="2">
    <source>
        <dbReference type="EMBL" id="MFH7596445.1"/>
    </source>
</evidence>
<accession>A0ABW7PE86</accession>
<feature type="transmembrane region" description="Helical" evidence="1">
    <location>
        <begin position="93"/>
        <end position="112"/>
    </location>
</feature>
<organism evidence="2 3">
    <name type="scientific">Streptomyces racemochromogenes</name>
    <dbReference type="NCBI Taxonomy" id="67353"/>
    <lineage>
        <taxon>Bacteria</taxon>
        <taxon>Bacillati</taxon>
        <taxon>Actinomycetota</taxon>
        <taxon>Actinomycetes</taxon>
        <taxon>Kitasatosporales</taxon>
        <taxon>Streptomycetaceae</taxon>
        <taxon>Streptomyces</taxon>
    </lineage>
</organism>
<dbReference type="EMBL" id="JBBDHD010000032">
    <property type="protein sequence ID" value="MFH7596445.1"/>
    <property type="molecule type" value="Genomic_DNA"/>
</dbReference>
<keyword evidence="1" id="KW-1133">Transmembrane helix</keyword>
<reference evidence="2 3" key="1">
    <citation type="submission" date="2024-03" db="EMBL/GenBank/DDBJ databases">
        <title>Whole genome sequencing of Streptomyces racemochromogenes, to identify antimicrobial biosynthetic gene clusters.</title>
        <authorList>
            <person name="Suryawanshi P."/>
            <person name="Krishnaraj P.U."/>
            <person name="Arun Y.P."/>
            <person name="Suryawanshi M.P."/>
            <person name="Rakshit O."/>
        </authorList>
    </citation>
    <scope>NUCLEOTIDE SEQUENCE [LARGE SCALE GENOMIC DNA]</scope>
    <source>
        <strain evidence="2 3">AUDT626</strain>
    </source>
</reference>
<comment type="caution">
    <text evidence="2">The sequence shown here is derived from an EMBL/GenBank/DDBJ whole genome shotgun (WGS) entry which is preliminary data.</text>
</comment>
<keyword evidence="3" id="KW-1185">Reference proteome</keyword>
<proteinExistence type="predicted"/>
<dbReference type="RefSeq" id="WP_395510280.1">
    <property type="nucleotide sequence ID" value="NZ_JBBDHD010000032.1"/>
</dbReference>
<gene>
    <name evidence="2" type="ORF">WDV06_15270</name>
</gene>
<keyword evidence="1" id="KW-0812">Transmembrane</keyword>
<name>A0ABW7PE86_9ACTN</name>
<evidence type="ECO:0000256" key="1">
    <source>
        <dbReference type="SAM" id="Phobius"/>
    </source>
</evidence>
<dbReference type="Proteomes" id="UP001610631">
    <property type="component" value="Unassembled WGS sequence"/>
</dbReference>